<gene>
    <name evidence="5" type="primary">plsC</name>
    <name evidence="5" type="ORF">GCM10012275_06470</name>
</gene>
<dbReference type="GO" id="GO:0005886">
    <property type="term" value="C:plasma membrane"/>
    <property type="evidence" value="ECO:0007669"/>
    <property type="project" value="TreeGrafter"/>
</dbReference>
<dbReference type="SUPFAM" id="SSF69593">
    <property type="entry name" value="Glycerol-3-phosphate (1)-acyltransferase"/>
    <property type="match status" value="1"/>
</dbReference>
<proteinExistence type="predicted"/>
<evidence type="ECO:0000256" key="1">
    <source>
        <dbReference type="ARBA" id="ARBA00022679"/>
    </source>
</evidence>
<evidence type="ECO:0000259" key="4">
    <source>
        <dbReference type="SMART" id="SM00563"/>
    </source>
</evidence>
<dbReference type="GO" id="GO:0003841">
    <property type="term" value="F:1-acylglycerol-3-phosphate O-acyltransferase activity"/>
    <property type="evidence" value="ECO:0007669"/>
    <property type="project" value="TreeGrafter"/>
</dbReference>
<dbReference type="InterPro" id="IPR002123">
    <property type="entry name" value="Plipid/glycerol_acylTrfase"/>
</dbReference>
<organism evidence="5 6">
    <name type="scientific">Longimycelium tulufanense</name>
    <dbReference type="NCBI Taxonomy" id="907463"/>
    <lineage>
        <taxon>Bacteria</taxon>
        <taxon>Bacillati</taxon>
        <taxon>Actinomycetota</taxon>
        <taxon>Actinomycetes</taxon>
        <taxon>Pseudonocardiales</taxon>
        <taxon>Pseudonocardiaceae</taxon>
        <taxon>Longimycelium</taxon>
    </lineage>
</organism>
<evidence type="ECO:0000313" key="5">
    <source>
        <dbReference type="EMBL" id="GGM38130.1"/>
    </source>
</evidence>
<keyword evidence="6" id="KW-1185">Reference proteome</keyword>
<dbReference type="Proteomes" id="UP000637578">
    <property type="component" value="Unassembled WGS sequence"/>
</dbReference>
<keyword evidence="1" id="KW-0808">Transferase</keyword>
<dbReference type="CDD" id="cd07989">
    <property type="entry name" value="LPLAT_AGPAT-like"/>
    <property type="match status" value="1"/>
</dbReference>
<feature type="compositionally biased region" description="Basic and acidic residues" evidence="3">
    <location>
        <begin position="251"/>
        <end position="264"/>
    </location>
</feature>
<evidence type="ECO:0000256" key="2">
    <source>
        <dbReference type="ARBA" id="ARBA00023315"/>
    </source>
</evidence>
<feature type="region of interest" description="Disordered" evidence="3">
    <location>
        <begin position="251"/>
        <end position="274"/>
    </location>
</feature>
<dbReference type="Pfam" id="PF01553">
    <property type="entry name" value="Acyltransferase"/>
    <property type="match status" value="1"/>
</dbReference>
<name>A0A8J3C683_9PSEU</name>
<keyword evidence="2 5" id="KW-0012">Acyltransferase</keyword>
<comment type="caution">
    <text evidence="5">The sequence shown here is derived from an EMBL/GenBank/DDBJ whole genome shotgun (WGS) entry which is preliminary data.</text>
</comment>
<reference evidence="5" key="1">
    <citation type="journal article" date="2014" name="Int. J. Syst. Evol. Microbiol.">
        <title>Complete genome sequence of Corynebacterium casei LMG S-19264T (=DSM 44701T), isolated from a smear-ripened cheese.</title>
        <authorList>
            <consortium name="US DOE Joint Genome Institute (JGI-PGF)"/>
            <person name="Walter F."/>
            <person name="Albersmeier A."/>
            <person name="Kalinowski J."/>
            <person name="Ruckert C."/>
        </authorList>
    </citation>
    <scope>NUCLEOTIDE SEQUENCE</scope>
    <source>
        <strain evidence="5">CGMCC 4.5737</strain>
    </source>
</reference>
<dbReference type="PANTHER" id="PTHR10434:SF11">
    <property type="entry name" value="1-ACYL-SN-GLYCEROL-3-PHOSPHATE ACYLTRANSFERASE"/>
    <property type="match status" value="1"/>
</dbReference>
<dbReference type="SMART" id="SM00563">
    <property type="entry name" value="PlsC"/>
    <property type="match status" value="1"/>
</dbReference>
<evidence type="ECO:0000313" key="6">
    <source>
        <dbReference type="Proteomes" id="UP000637578"/>
    </source>
</evidence>
<evidence type="ECO:0000256" key="3">
    <source>
        <dbReference type="SAM" id="MobiDB-lite"/>
    </source>
</evidence>
<feature type="domain" description="Phospholipid/glycerol acyltransferase" evidence="4">
    <location>
        <begin position="58"/>
        <end position="176"/>
    </location>
</feature>
<dbReference type="PANTHER" id="PTHR10434">
    <property type="entry name" value="1-ACYL-SN-GLYCEROL-3-PHOSPHATE ACYLTRANSFERASE"/>
    <property type="match status" value="1"/>
</dbReference>
<reference evidence="5" key="2">
    <citation type="submission" date="2020-09" db="EMBL/GenBank/DDBJ databases">
        <authorList>
            <person name="Sun Q."/>
            <person name="Zhou Y."/>
        </authorList>
    </citation>
    <scope>NUCLEOTIDE SEQUENCE</scope>
    <source>
        <strain evidence="5">CGMCC 4.5737</strain>
    </source>
</reference>
<sequence length="274" mass="30197">MVALPSLPNEPTRRKSDRRGRVPVLWRALMLLDRAFVATTGRLEVTGGIPEDLRERPLLLAANHIGVFDVFVLIAACRRIGVAPRFMATAGLFDTPIVGGVLRRSGHVRVDRGKGHVIEAFRHAVTALQDGAPVVLYPEGRISRDPGLWPERGKSGVARMALAAHAPVVPVSQWGAHEAVYWGTPSVHGWSDIKPLVKSWLRAVRNRPTFRVHFGAPVDLADLSADRPGDAIRARDRIMRAITADLAPLRRDEPNLPRFHDPTRPTDGSSPWKP</sequence>
<dbReference type="EMBL" id="BMMK01000002">
    <property type="protein sequence ID" value="GGM38130.1"/>
    <property type="molecule type" value="Genomic_DNA"/>
</dbReference>
<protein>
    <submittedName>
        <fullName evidence="5">1-acyl-sn-glycerol-3-phosphate acyltransferase</fullName>
    </submittedName>
</protein>
<dbReference type="AlphaFoldDB" id="A0A8J3C683"/>
<dbReference type="RefSeq" id="WP_189053673.1">
    <property type="nucleotide sequence ID" value="NZ_BMMK01000002.1"/>
</dbReference>
<accession>A0A8J3C683</accession>
<dbReference type="GO" id="GO:0006654">
    <property type="term" value="P:phosphatidic acid biosynthetic process"/>
    <property type="evidence" value="ECO:0007669"/>
    <property type="project" value="TreeGrafter"/>
</dbReference>